<dbReference type="EMBL" id="JAWDJR010000013">
    <property type="protein sequence ID" value="KAK9964315.1"/>
    <property type="molecule type" value="Genomic_DNA"/>
</dbReference>
<accession>A0AAW1ZVV4</accession>
<evidence type="ECO:0000256" key="1">
    <source>
        <dbReference type="SAM" id="MobiDB-lite"/>
    </source>
</evidence>
<evidence type="ECO:0000313" key="2">
    <source>
        <dbReference type="EMBL" id="KAK9964315.1"/>
    </source>
</evidence>
<comment type="caution">
    <text evidence="2">The sequence shown here is derived from an EMBL/GenBank/DDBJ whole genome shotgun (WGS) entry which is preliminary data.</text>
</comment>
<name>A0AAW1ZVV4_CULAL</name>
<feature type="non-terminal residue" evidence="2">
    <location>
        <position position="60"/>
    </location>
</feature>
<organism evidence="2 3">
    <name type="scientific">Culter alburnus</name>
    <name type="common">Topmouth culter</name>
    <dbReference type="NCBI Taxonomy" id="194366"/>
    <lineage>
        <taxon>Eukaryota</taxon>
        <taxon>Metazoa</taxon>
        <taxon>Chordata</taxon>
        <taxon>Craniata</taxon>
        <taxon>Vertebrata</taxon>
        <taxon>Euteleostomi</taxon>
        <taxon>Actinopterygii</taxon>
        <taxon>Neopterygii</taxon>
        <taxon>Teleostei</taxon>
        <taxon>Ostariophysi</taxon>
        <taxon>Cypriniformes</taxon>
        <taxon>Xenocyprididae</taxon>
        <taxon>Xenocypridinae</taxon>
        <taxon>Culter</taxon>
    </lineage>
</organism>
<proteinExistence type="predicted"/>
<feature type="compositionally biased region" description="Basic and acidic residues" evidence="1">
    <location>
        <begin position="30"/>
        <end position="60"/>
    </location>
</feature>
<feature type="region of interest" description="Disordered" evidence="1">
    <location>
        <begin position="20"/>
        <end position="60"/>
    </location>
</feature>
<dbReference type="Proteomes" id="UP001479290">
    <property type="component" value="Unassembled WGS sequence"/>
</dbReference>
<feature type="non-terminal residue" evidence="2">
    <location>
        <position position="1"/>
    </location>
</feature>
<protein>
    <submittedName>
        <fullName evidence="2">Uncharacterized protein</fullName>
    </submittedName>
</protein>
<evidence type="ECO:0000313" key="3">
    <source>
        <dbReference type="Proteomes" id="UP001479290"/>
    </source>
</evidence>
<keyword evidence="3" id="KW-1185">Reference proteome</keyword>
<dbReference type="AlphaFoldDB" id="A0AAW1ZVV4"/>
<sequence length="60" mass="7093">EHNNPALIHQHYHLPCSSKTHTQLQMGQGEKAKDKTFSVYYEKRDGERERGKRREGKIKD</sequence>
<gene>
    <name evidence="2" type="ORF">ABG768_005503</name>
</gene>
<reference evidence="2 3" key="1">
    <citation type="submission" date="2024-05" db="EMBL/GenBank/DDBJ databases">
        <title>A high-quality chromosomal-level genome assembly of Topmouth culter (Culter alburnus).</title>
        <authorList>
            <person name="Zhao H."/>
        </authorList>
    </citation>
    <scope>NUCLEOTIDE SEQUENCE [LARGE SCALE GENOMIC DNA]</scope>
    <source>
        <strain evidence="2">CATC2023</strain>
        <tissue evidence="2">Muscle</tissue>
    </source>
</reference>